<evidence type="ECO:0000256" key="1">
    <source>
        <dbReference type="ARBA" id="ARBA00023015"/>
    </source>
</evidence>
<dbReference type="InterPro" id="IPR036388">
    <property type="entry name" value="WH-like_DNA-bd_sf"/>
</dbReference>
<dbReference type="Gene3D" id="1.10.10.10">
    <property type="entry name" value="Winged helix-like DNA-binding domain superfamily/Winged helix DNA-binding domain"/>
    <property type="match status" value="1"/>
</dbReference>
<evidence type="ECO:0000256" key="2">
    <source>
        <dbReference type="ARBA" id="ARBA00023125"/>
    </source>
</evidence>
<evidence type="ECO:0000313" key="10">
    <source>
        <dbReference type="Proteomes" id="UP000589521"/>
    </source>
</evidence>
<keyword evidence="9" id="KW-1185">Reference proteome</keyword>
<dbReference type="PANTHER" id="PTHR35790">
    <property type="entry name" value="HTH-TYPE TRANSCRIPTIONAL REGULATOR PCHR"/>
    <property type="match status" value="1"/>
</dbReference>
<dbReference type="GO" id="GO:0003677">
    <property type="term" value="F:DNA binding"/>
    <property type="evidence" value="ECO:0007669"/>
    <property type="project" value="UniProtKB-KW"/>
</dbReference>
<dbReference type="GO" id="GO:0003700">
    <property type="term" value="F:DNA-binding transcription factor activity"/>
    <property type="evidence" value="ECO:0007669"/>
    <property type="project" value="InterPro"/>
</dbReference>
<comment type="caution">
    <text evidence="5">The sequence shown here is derived from an EMBL/GenBank/DDBJ whole genome shotgun (WGS) entry which is preliminary data.</text>
</comment>
<dbReference type="PRINTS" id="PR00598">
    <property type="entry name" value="HTHMARR"/>
</dbReference>
<evidence type="ECO:0000313" key="8">
    <source>
        <dbReference type="Proteomes" id="UP000461595"/>
    </source>
</evidence>
<feature type="domain" description="HTH marR-type" evidence="4">
    <location>
        <begin position="3"/>
        <end position="141"/>
    </location>
</feature>
<dbReference type="InterPro" id="IPR011991">
    <property type="entry name" value="ArsR-like_HTH"/>
</dbReference>
<dbReference type="GO" id="GO:0008270">
    <property type="term" value="F:zinc ion binding"/>
    <property type="evidence" value="ECO:0007669"/>
    <property type="project" value="InterPro"/>
</dbReference>
<evidence type="ECO:0000313" key="5">
    <source>
        <dbReference type="EMBL" id="MVX58937.1"/>
    </source>
</evidence>
<gene>
    <name evidence="5" type="ORF">E5983_04655</name>
    <name evidence="6" type="ORF">HZY93_03535</name>
    <name evidence="7" type="ORF">HZY94_02995</name>
</gene>
<dbReference type="OrthoDB" id="2319602at2"/>
<dbReference type="Proteomes" id="UP000589521">
    <property type="component" value="Unassembled WGS sequence"/>
</dbReference>
<dbReference type="Pfam" id="PF01047">
    <property type="entry name" value="MarR"/>
    <property type="match status" value="1"/>
</dbReference>
<evidence type="ECO:0000313" key="9">
    <source>
        <dbReference type="Proteomes" id="UP000563349"/>
    </source>
</evidence>
<dbReference type="EMBL" id="JACBXX010000082">
    <property type="protein sequence ID" value="NYS96166.1"/>
    <property type="molecule type" value="Genomic_DNA"/>
</dbReference>
<dbReference type="CDD" id="cd00090">
    <property type="entry name" value="HTH_ARSR"/>
    <property type="match status" value="1"/>
</dbReference>
<keyword evidence="2" id="KW-0238">DNA-binding</keyword>
<dbReference type="InterPro" id="IPR036390">
    <property type="entry name" value="WH_DNA-bd_sf"/>
</dbReference>
<dbReference type="InterPro" id="IPR000835">
    <property type="entry name" value="HTH_MarR-typ"/>
</dbReference>
<evidence type="ECO:0000256" key="3">
    <source>
        <dbReference type="ARBA" id="ARBA00023163"/>
    </source>
</evidence>
<reference evidence="5 8" key="1">
    <citation type="submission" date="2019-12" db="EMBL/GenBank/DDBJ databases">
        <title>Microbes associate with the intestines of laboratory mice.</title>
        <authorList>
            <person name="Navarre W."/>
            <person name="Wong E."/>
        </authorList>
    </citation>
    <scope>NUCLEOTIDE SEQUENCE [LARGE SCALE GENOMIC DNA]</scope>
    <source>
        <strain evidence="5 8">NM51_B2-22</strain>
    </source>
</reference>
<dbReference type="SUPFAM" id="SSF46785">
    <property type="entry name" value="Winged helix' DNA-binding domain"/>
    <property type="match status" value="1"/>
</dbReference>
<reference evidence="9 10" key="2">
    <citation type="submission" date="2020-07" db="EMBL/GenBank/DDBJ databases">
        <title>MOT database genomes.</title>
        <authorList>
            <person name="Joseph S."/>
            <person name="Aduse-Opoku J."/>
            <person name="Hashim A."/>
            <person name="Wade W."/>
            <person name="Curtis M."/>
        </authorList>
    </citation>
    <scope>NUCLEOTIDE SEQUENCE [LARGE SCALE GENOMIC DNA]</scope>
    <source>
        <strain evidence="6 9">CCW311</strain>
        <strain evidence="7 10">STR</strain>
    </source>
</reference>
<dbReference type="NCBIfam" id="NF038251">
    <property type="entry name" value="AdcR_fam_Zn_TF"/>
    <property type="match status" value="1"/>
</dbReference>
<evidence type="ECO:0000313" key="7">
    <source>
        <dbReference type="EMBL" id="NYS96166.1"/>
    </source>
</evidence>
<dbReference type="AlphaFoldDB" id="A0A7X3G8K1"/>
<dbReference type="EMBL" id="JACBYG010000031">
    <property type="protein sequence ID" value="NYS49042.1"/>
    <property type="molecule type" value="Genomic_DNA"/>
</dbReference>
<protein>
    <submittedName>
        <fullName evidence="5">MarR family transcriptional regulator</fullName>
    </submittedName>
</protein>
<evidence type="ECO:0000313" key="6">
    <source>
        <dbReference type="EMBL" id="NYS49042.1"/>
    </source>
</evidence>
<accession>A0A7X3G8K1</accession>
<keyword evidence="1" id="KW-0805">Transcription regulation</keyword>
<dbReference type="Proteomes" id="UP000461595">
    <property type="component" value="Unassembled WGS sequence"/>
</dbReference>
<organism evidence="5 8">
    <name type="scientific">Streptococcus danieliae</name>
    <dbReference type="NCBI Taxonomy" id="747656"/>
    <lineage>
        <taxon>Bacteria</taxon>
        <taxon>Bacillati</taxon>
        <taxon>Bacillota</taxon>
        <taxon>Bacilli</taxon>
        <taxon>Lactobacillales</taxon>
        <taxon>Streptococcaceae</taxon>
        <taxon>Streptococcus</taxon>
    </lineage>
</organism>
<evidence type="ECO:0000259" key="4">
    <source>
        <dbReference type="PROSITE" id="PS50995"/>
    </source>
</evidence>
<name>A0A7X3G8K1_9STRE</name>
<sequence length="144" mass="16153">MLGSEISRVLDLVLKKAEHQHELLLGDCQSPIHLTNTQEHILMVLVQKPLTNSSLAKELGLSQAAMTKATKLLSKEGLLETKRDQQDGRLVYFQLTKAGKAVAEEHAQHHERTSQALQKMVQGFSDQEQAVIARFLKELAKEME</sequence>
<dbReference type="Proteomes" id="UP000563349">
    <property type="component" value="Unassembled WGS sequence"/>
</dbReference>
<dbReference type="PROSITE" id="PS50995">
    <property type="entry name" value="HTH_MARR_2"/>
    <property type="match status" value="1"/>
</dbReference>
<keyword evidence="3" id="KW-0804">Transcription</keyword>
<dbReference type="RefSeq" id="WP_160332748.1">
    <property type="nucleotide sequence ID" value="NZ_CATKDJ010000049.1"/>
</dbReference>
<proteinExistence type="predicted"/>
<dbReference type="InterPro" id="IPR047894">
    <property type="entry name" value="AdcR-like"/>
</dbReference>
<dbReference type="InterPro" id="IPR052067">
    <property type="entry name" value="Metal_resp_HTH_trans_reg"/>
</dbReference>
<dbReference type="Gene3D" id="6.10.140.1680">
    <property type="match status" value="1"/>
</dbReference>
<dbReference type="PANTHER" id="PTHR35790:SF4">
    <property type="entry name" value="HTH-TYPE TRANSCRIPTIONAL REGULATOR PCHR"/>
    <property type="match status" value="1"/>
</dbReference>
<dbReference type="SMART" id="SM00347">
    <property type="entry name" value="HTH_MARR"/>
    <property type="match status" value="1"/>
</dbReference>
<dbReference type="EMBL" id="WSRS01000032">
    <property type="protein sequence ID" value="MVX58937.1"/>
    <property type="molecule type" value="Genomic_DNA"/>
</dbReference>
<dbReference type="Gene3D" id="6.10.250.2360">
    <property type="match status" value="1"/>
</dbReference>